<evidence type="ECO:0000313" key="2">
    <source>
        <dbReference type="EMBL" id="MBO3097545.1"/>
    </source>
</evidence>
<reference evidence="2 3" key="1">
    <citation type="submission" date="2021-03" db="EMBL/GenBank/DDBJ databases">
        <title>Gelidibacter sp. nov., isolated from costal sediment.</title>
        <authorList>
            <person name="Lun K.-Y."/>
        </authorList>
    </citation>
    <scope>NUCLEOTIDE SEQUENCE [LARGE SCALE GENOMIC DNA]</scope>
    <source>
        <strain evidence="2 3">DF109</strain>
    </source>
</reference>
<dbReference type="PROSITE" id="PS51257">
    <property type="entry name" value="PROKAR_LIPOPROTEIN"/>
    <property type="match status" value="1"/>
</dbReference>
<dbReference type="InterPro" id="IPR013766">
    <property type="entry name" value="Thioredoxin_domain"/>
</dbReference>
<protein>
    <submittedName>
        <fullName evidence="2">TlpA family protein disulfide reductase</fullName>
    </submittedName>
</protein>
<sequence length="175" mass="20580">MRTLCLLILILTASCKEENRKNETKVDIEHNEDYSTVPLEIYDFEGLKPFLKTNTDKIYVVNFWATWCAPCIKELPYFEDLNSTYRDKNVEVLLVSLDFPKKYDSHLKPFIKKNNLNSKVVALDDNDSNSWIPAIHPDWSGAIPATLIFNKDKRQFYERTFTYEELEAEVKQFLN</sequence>
<proteinExistence type="predicted"/>
<comment type="caution">
    <text evidence="2">The sequence shown here is derived from an EMBL/GenBank/DDBJ whole genome shotgun (WGS) entry which is preliminary data.</text>
</comment>
<evidence type="ECO:0000259" key="1">
    <source>
        <dbReference type="PROSITE" id="PS51352"/>
    </source>
</evidence>
<accession>A0ABS3SPA4</accession>
<gene>
    <name evidence="2" type="ORF">J4051_04660</name>
</gene>
<dbReference type="PANTHER" id="PTHR42852">
    <property type="entry name" value="THIOL:DISULFIDE INTERCHANGE PROTEIN DSBE"/>
    <property type="match status" value="1"/>
</dbReference>
<dbReference type="PANTHER" id="PTHR42852:SF13">
    <property type="entry name" value="PROTEIN DIPZ"/>
    <property type="match status" value="1"/>
</dbReference>
<dbReference type="InterPro" id="IPR036249">
    <property type="entry name" value="Thioredoxin-like_sf"/>
</dbReference>
<dbReference type="PROSITE" id="PS51352">
    <property type="entry name" value="THIOREDOXIN_2"/>
    <property type="match status" value="1"/>
</dbReference>
<dbReference type="InterPro" id="IPR050553">
    <property type="entry name" value="Thioredoxin_ResA/DsbE_sf"/>
</dbReference>
<dbReference type="Pfam" id="PF00578">
    <property type="entry name" value="AhpC-TSA"/>
    <property type="match status" value="1"/>
</dbReference>
<dbReference type="Gene3D" id="3.40.30.10">
    <property type="entry name" value="Glutaredoxin"/>
    <property type="match status" value="1"/>
</dbReference>
<feature type="domain" description="Thioredoxin" evidence="1">
    <location>
        <begin position="30"/>
        <end position="175"/>
    </location>
</feature>
<dbReference type="Proteomes" id="UP000681315">
    <property type="component" value="Unassembled WGS sequence"/>
</dbReference>
<dbReference type="InterPro" id="IPR000866">
    <property type="entry name" value="AhpC/TSA"/>
</dbReference>
<organism evidence="2 3">
    <name type="scientific">Gelidibacter pelagius</name>
    <dbReference type="NCBI Taxonomy" id="2819985"/>
    <lineage>
        <taxon>Bacteria</taxon>
        <taxon>Pseudomonadati</taxon>
        <taxon>Bacteroidota</taxon>
        <taxon>Flavobacteriia</taxon>
        <taxon>Flavobacteriales</taxon>
        <taxon>Flavobacteriaceae</taxon>
        <taxon>Gelidibacter</taxon>
    </lineage>
</organism>
<name>A0ABS3SPA4_9FLAO</name>
<evidence type="ECO:0000313" key="3">
    <source>
        <dbReference type="Proteomes" id="UP000681315"/>
    </source>
</evidence>
<keyword evidence="3" id="KW-1185">Reference proteome</keyword>
<dbReference type="EMBL" id="JAGEVG010000004">
    <property type="protein sequence ID" value="MBO3097545.1"/>
    <property type="molecule type" value="Genomic_DNA"/>
</dbReference>
<dbReference type="SUPFAM" id="SSF52833">
    <property type="entry name" value="Thioredoxin-like"/>
    <property type="match status" value="1"/>
</dbReference>
<dbReference type="RefSeq" id="WP_208232694.1">
    <property type="nucleotide sequence ID" value="NZ_JAGEVG010000004.1"/>
</dbReference>
<dbReference type="CDD" id="cd02966">
    <property type="entry name" value="TlpA_like_family"/>
    <property type="match status" value="1"/>
</dbReference>